<reference evidence="12" key="1">
    <citation type="submission" date="2021-01" db="EMBL/GenBank/DDBJ databases">
        <title>Adiantum capillus-veneris genome.</title>
        <authorList>
            <person name="Fang Y."/>
            <person name="Liao Q."/>
        </authorList>
    </citation>
    <scope>NUCLEOTIDE SEQUENCE</scope>
    <source>
        <strain evidence="12">H3</strain>
        <tissue evidence="12">Leaf</tissue>
    </source>
</reference>
<evidence type="ECO:0000256" key="9">
    <source>
        <dbReference type="ARBA" id="ARBA00022955"/>
    </source>
</evidence>
<dbReference type="Gene3D" id="3.30.230.10">
    <property type="match status" value="1"/>
</dbReference>
<dbReference type="FunFam" id="3.30.230.10:FF:000069">
    <property type="entry name" value="Probable phosphomevalonate kinase"/>
    <property type="match status" value="1"/>
</dbReference>
<dbReference type="InterPro" id="IPR016005">
    <property type="entry name" value="Erg8"/>
</dbReference>
<dbReference type="PANTHER" id="PTHR31814:SF2">
    <property type="entry name" value="PHOSPHOMEVALONATE KINASE"/>
    <property type="match status" value="1"/>
</dbReference>
<evidence type="ECO:0000256" key="5">
    <source>
        <dbReference type="ARBA" id="ARBA00022679"/>
    </source>
</evidence>
<dbReference type="GO" id="GO:0006694">
    <property type="term" value="P:steroid biosynthetic process"/>
    <property type="evidence" value="ECO:0007669"/>
    <property type="project" value="UniProtKB-KW"/>
</dbReference>
<evidence type="ECO:0000256" key="4">
    <source>
        <dbReference type="ARBA" id="ARBA00022516"/>
    </source>
</evidence>
<dbReference type="GO" id="GO:0019287">
    <property type="term" value="P:isopentenyl diphosphate biosynthetic process, mevalonate pathway"/>
    <property type="evidence" value="ECO:0007669"/>
    <property type="project" value="TreeGrafter"/>
</dbReference>
<proteinExistence type="inferred from homology"/>
<dbReference type="PANTHER" id="PTHR31814">
    <property type="match status" value="1"/>
</dbReference>
<organism evidence="12 13">
    <name type="scientific">Adiantum capillus-veneris</name>
    <name type="common">Maidenhair fern</name>
    <dbReference type="NCBI Taxonomy" id="13818"/>
    <lineage>
        <taxon>Eukaryota</taxon>
        <taxon>Viridiplantae</taxon>
        <taxon>Streptophyta</taxon>
        <taxon>Embryophyta</taxon>
        <taxon>Tracheophyta</taxon>
        <taxon>Polypodiopsida</taxon>
        <taxon>Polypodiidae</taxon>
        <taxon>Polypodiales</taxon>
        <taxon>Pteridineae</taxon>
        <taxon>Pteridaceae</taxon>
        <taxon>Vittarioideae</taxon>
        <taxon>Adiantum</taxon>
    </lineage>
</organism>
<evidence type="ECO:0000313" key="12">
    <source>
        <dbReference type="EMBL" id="KAI5081909.1"/>
    </source>
</evidence>
<keyword evidence="10" id="KW-0443">Lipid metabolism</keyword>
<dbReference type="InterPro" id="IPR036554">
    <property type="entry name" value="GHMP_kinase_C_sf"/>
</dbReference>
<dbReference type="InterPro" id="IPR020568">
    <property type="entry name" value="Ribosomal_Su5_D2-typ_SF"/>
</dbReference>
<evidence type="ECO:0000256" key="3">
    <source>
        <dbReference type="ARBA" id="ARBA00012958"/>
    </source>
</evidence>
<comment type="pathway">
    <text evidence="1">Isoprenoid biosynthesis; isopentenyl diphosphate biosynthesis via mevalonate pathway; isopentenyl diphosphate from (R)-mevalonate: step 2/3.</text>
</comment>
<evidence type="ECO:0000313" key="13">
    <source>
        <dbReference type="Proteomes" id="UP000886520"/>
    </source>
</evidence>
<dbReference type="GO" id="GO:0010142">
    <property type="term" value="P:farnesyl diphosphate biosynthetic process, mevalonate pathway"/>
    <property type="evidence" value="ECO:0007669"/>
    <property type="project" value="TreeGrafter"/>
</dbReference>
<dbReference type="InterPro" id="IPR035102">
    <property type="entry name" value="Phosphomevalonate_kinase"/>
</dbReference>
<dbReference type="SUPFAM" id="SSF54211">
    <property type="entry name" value="Ribosomal protein S5 domain 2-like"/>
    <property type="match status" value="1"/>
</dbReference>
<keyword evidence="6" id="KW-0547">Nucleotide-binding</keyword>
<dbReference type="NCBIfam" id="TIGR01219">
    <property type="entry name" value="Pmev_kin_ERG8"/>
    <property type="match status" value="1"/>
</dbReference>
<evidence type="ECO:0000256" key="2">
    <source>
        <dbReference type="ARBA" id="ARBA00006495"/>
    </source>
</evidence>
<evidence type="ECO:0000256" key="8">
    <source>
        <dbReference type="ARBA" id="ARBA00022840"/>
    </source>
</evidence>
<dbReference type="GO" id="GO:0005777">
    <property type="term" value="C:peroxisome"/>
    <property type="evidence" value="ECO:0007669"/>
    <property type="project" value="TreeGrafter"/>
</dbReference>
<keyword evidence="4" id="KW-0444">Lipid biosynthesis</keyword>
<protein>
    <recommendedName>
        <fullName evidence="3">phosphomevalonate kinase</fullName>
        <ecNumber evidence="3">2.7.4.2</ecNumber>
    </recommendedName>
</protein>
<dbReference type="GO" id="GO:0005524">
    <property type="term" value="F:ATP binding"/>
    <property type="evidence" value="ECO:0007669"/>
    <property type="project" value="UniProtKB-KW"/>
</dbReference>
<keyword evidence="11" id="KW-0753">Steroid metabolism</keyword>
<accession>A0A9D4ZNG6</accession>
<evidence type="ECO:0000256" key="7">
    <source>
        <dbReference type="ARBA" id="ARBA00022777"/>
    </source>
</evidence>
<name>A0A9D4ZNG6_ADICA</name>
<comment type="similarity">
    <text evidence="2">Belongs to the GHMP kinase family. Mevalonate kinase subfamily.</text>
</comment>
<dbReference type="EC" id="2.7.4.2" evidence="3"/>
<evidence type="ECO:0000256" key="1">
    <source>
        <dbReference type="ARBA" id="ARBA00005017"/>
    </source>
</evidence>
<gene>
    <name evidence="12" type="ORF">GOP47_0001652</name>
</gene>
<keyword evidence="13" id="KW-1185">Reference proteome</keyword>
<dbReference type="GO" id="GO:0004631">
    <property type="term" value="F:phosphomevalonate kinase activity"/>
    <property type="evidence" value="ECO:0007669"/>
    <property type="project" value="UniProtKB-EC"/>
</dbReference>
<evidence type="ECO:0000256" key="11">
    <source>
        <dbReference type="ARBA" id="ARBA00023221"/>
    </source>
</evidence>
<dbReference type="EMBL" id="JABFUD020000003">
    <property type="protein sequence ID" value="KAI5081909.1"/>
    <property type="molecule type" value="Genomic_DNA"/>
</dbReference>
<sequence length="516" mass="56086">MEEPLVVASAPGKVLLTGAYLILEQPSAGLVLSTSARFFAITKPVHPGVDDASWAWSWTDVVVVSPQLSKEIVYKLSLRNFTLQKVSNSSKDSNLFVEKAVELAVATAQIMCKDKQMENNLKKSLLKGLQITILGSNDFYSFRNHIEAKGLPLASSTLYSLTDFSPITLNSASDSTADIQVPEVAKTGLGSSAAMTSAVVASILCYLGAVKLPCKNMLVGRETREKDLEIVHSISQAAHSLAQGKIGSGFDVSTAVFGSQRYVRFSPQVLSCVQDSSKYMPFSDVARSLLDEHWDTERQQFALPPSLQLIVGEPGFGGSHTPSMVGAIQRWRKSFPQKANALWSELGQSNMDVERSLSALKMIAKDKVNEYKSVLQVCDNLTAEQWKYGCEGEIHLQVVEALLATRHAFLKVRSLLRQVGEAADVPVEPPPQTTLLDATMNMKGVLFAGVPGAGGFDAAFAITLSLSSRQLVEELWSSQGVLALCVVEDPQGVRLEDRDPRQKPVTEQLDALTLQN</sequence>
<evidence type="ECO:0000256" key="10">
    <source>
        <dbReference type="ARBA" id="ARBA00023098"/>
    </source>
</evidence>
<evidence type="ECO:0000256" key="6">
    <source>
        <dbReference type="ARBA" id="ARBA00022741"/>
    </source>
</evidence>
<dbReference type="InterPro" id="IPR014721">
    <property type="entry name" value="Ribsml_uS5_D2-typ_fold_subgr"/>
</dbReference>
<keyword evidence="9" id="KW-0752">Steroid biosynthesis</keyword>
<dbReference type="Gene3D" id="3.30.70.890">
    <property type="entry name" value="GHMP kinase, C-terminal domain"/>
    <property type="match status" value="1"/>
</dbReference>
<comment type="caution">
    <text evidence="12">The sequence shown here is derived from an EMBL/GenBank/DDBJ whole genome shotgun (WGS) entry which is preliminary data.</text>
</comment>
<keyword evidence="7" id="KW-0418">Kinase</keyword>
<keyword evidence="5" id="KW-0808">Transferase</keyword>
<dbReference type="PIRSF" id="PIRSF017288">
    <property type="entry name" value="PMK_GHMP_euk"/>
    <property type="match status" value="1"/>
</dbReference>
<dbReference type="Proteomes" id="UP000886520">
    <property type="component" value="Chromosome 2"/>
</dbReference>
<dbReference type="OrthoDB" id="10262935at2759"/>
<keyword evidence="8" id="KW-0067">ATP-binding</keyword>
<dbReference type="AlphaFoldDB" id="A0A9D4ZNG6"/>